<dbReference type="GO" id="GO:0008817">
    <property type="term" value="F:corrinoid adenosyltransferase activity"/>
    <property type="evidence" value="ECO:0007669"/>
    <property type="project" value="InterPro"/>
</dbReference>
<organism evidence="1 2">
    <name type="scientific">Candidatus Eisenbergiella merdipullorum</name>
    <dbReference type="NCBI Taxonomy" id="2838553"/>
    <lineage>
        <taxon>Bacteria</taxon>
        <taxon>Bacillati</taxon>
        <taxon>Bacillota</taxon>
        <taxon>Clostridia</taxon>
        <taxon>Lachnospirales</taxon>
        <taxon>Lachnospiraceae</taxon>
        <taxon>Eisenbergiella</taxon>
    </lineage>
</organism>
<dbReference type="GO" id="GO:0009236">
    <property type="term" value="P:cobalamin biosynthetic process"/>
    <property type="evidence" value="ECO:0007669"/>
    <property type="project" value="InterPro"/>
</dbReference>
<dbReference type="SUPFAM" id="SSF52540">
    <property type="entry name" value="P-loop containing nucleoside triphosphate hydrolases"/>
    <property type="match status" value="1"/>
</dbReference>
<proteinExistence type="predicted"/>
<dbReference type="Gene3D" id="3.40.50.300">
    <property type="entry name" value="P-loop containing nucleotide triphosphate hydrolases"/>
    <property type="match status" value="1"/>
</dbReference>
<name>A0A9D2I5W5_9FIRM</name>
<accession>A0A9D2I5W5</accession>
<gene>
    <name evidence="1" type="ORF">H9717_03860</name>
</gene>
<comment type="caution">
    <text evidence="1">The sequence shown here is derived from an EMBL/GenBank/DDBJ whole genome shotgun (WGS) entry which is preliminary data.</text>
</comment>
<dbReference type="PIRSF" id="PIRSF015617">
    <property type="entry name" value="Adensltrnsf_CobA"/>
    <property type="match status" value="1"/>
</dbReference>
<dbReference type="Pfam" id="PF02572">
    <property type="entry name" value="CobA_CobO_BtuR"/>
    <property type="match status" value="1"/>
</dbReference>
<evidence type="ECO:0000313" key="2">
    <source>
        <dbReference type="Proteomes" id="UP000886858"/>
    </source>
</evidence>
<evidence type="ECO:0000313" key="1">
    <source>
        <dbReference type="EMBL" id="HJA92239.1"/>
    </source>
</evidence>
<dbReference type="InterPro" id="IPR027417">
    <property type="entry name" value="P-loop_NTPase"/>
</dbReference>
<sequence>MAEGKVYIYGGTGHGKSPAAIGCGLIAAAKGASVVIIQFLRGKGLTEDSYARRLEPEIKLFRFEKSDVEFGSLPKEKQEDEVKNIRNGLNYAKKVLNTGECDMLILDEVLGLIGNGIITVEDLKNVLSVRDDETDIIMTGIPLTDEICALADYVTEIRTVK</sequence>
<reference evidence="1" key="1">
    <citation type="journal article" date="2021" name="PeerJ">
        <title>Extensive microbial diversity within the chicken gut microbiome revealed by metagenomics and culture.</title>
        <authorList>
            <person name="Gilroy R."/>
            <person name="Ravi A."/>
            <person name="Getino M."/>
            <person name="Pursley I."/>
            <person name="Horton D.L."/>
            <person name="Alikhan N.F."/>
            <person name="Baker D."/>
            <person name="Gharbi K."/>
            <person name="Hall N."/>
            <person name="Watson M."/>
            <person name="Adriaenssens E.M."/>
            <person name="Foster-Nyarko E."/>
            <person name="Jarju S."/>
            <person name="Secka A."/>
            <person name="Antonio M."/>
            <person name="Oren A."/>
            <person name="Chaudhuri R.R."/>
            <person name="La Ragione R."/>
            <person name="Hildebrand F."/>
            <person name="Pallen M.J."/>
        </authorList>
    </citation>
    <scope>NUCLEOTIDE SEQUENCE</scope>
    <source>
        <strain evidence="1">CHK179-7159</strain>
    </source>
</reference>
<dbReference type="EMBL" id="DWYY01000045">
    <property type="protein sequence ID" value="HJA92239.1"/>
    <property type="molecule type" value="Genomic_DNA"/>
</dbReference>
<dbReference type="GO" id="GO:0005524">
    <property type="term" value="F:ATP binding"/>
    <property type="evidence" value="ECO:0007669"/>
    <property type="project" value="InterPro"/>
</dbReference>
<dbReference type="AlphaFoldDB" id="A0A9D2I5W5"/>
<dbReference type="PANTHER" id="PTHR46638:SF1">
    <property type="entry name" value="CORRINOID ADENOSYLTRANSFERASE"/>
    <property type="match status" value="1"/>
</dbReference>
<dbReference type="Proteomes" id="UP000886858">
    <property type="component" value="Unassembled WGS sequence"/>
</dbReference>
<dbReference type="InterPro" id="IPR003724">
    <property type="entry name" value="CblAdoTrfase_CobA"/>
</dbReference>
<dbReference type="PANTHER" id="PTHR46638">
    <property type="entry name" value="CORRINOID ADENOSYLTRANSFERASE"/>
    <property type="match status" value="1"/>
</dbReference>
<reference evidence="1" key="2">
    <citation type="submission" date="2021-04" db="EMBL/GenBank/DDBJ databases">
        <authorList>
            <person name="Gilroy R."/>
        </authorList>
    </citation>
    <scope>NUCLEOTIDE SEQUENCE</scope>
    <source>
        <strain evidence="1">CHK179-7159</strain>
    </source>
</reference>
<protein>
    <submittedName>
        <fullName evidence="1">Cob(I)yrinic acid a,c-diamide adenosyltransferase</fullName>
    </submittedName>
</protein>